<evidence type="ECO:0000313" key="4">
    <source>
        <dbReference type="Proteomes" id="UP000769766"/>
    </source>
</evidence>
<protein>
    <submittedName>
        <fullName evidence="3">Type II toxin-antitoxin system VapC family toxin</fullName>
    </submittedName>
</protein>
<dbReference type="CDD" id="cd09873">
    <property type="entry name" value="PIN_Pae0151-like"/>
    <property type="match status" value="1"/>
</dbReference>
<dbReference type="Proteomes" id="UP000769766">
    <property type="component" value="Unassembled WGS sequence"/>
</dbReference>
<dbReference type="InterPro" id="IPR002716">
    <property type="entry name" value="PIN_dom"/>
</dbReference>
<dbReference type="InterPro" id="IPR051619">
    <property type="entry name" value="TypeII_TA_RNase_PINc/VapC"/>
</dbReference>
<dbReference type="PANTHER" id="PTHR35901">
    <property type="entry name" value="RIBONUCLEASE VAPC3"/>
    <property type="match status" value="1"/>
</dbReference>
<feature type="domain" description="PIN" evidence="2">
    <location>
        <begin position="2"/>
        <end position="122"/>
    </location>
</feature>
<gene>
    <name evidence="3" type="ORF">HYY20_03765</name>
</gene>
<dbReference type="AlphaFoldDB" id="A0A932CMA2"/>
<keyword evidence="1" id="KW-0460">Magnesium</keyword>
<organism evidence="3 4">
    <name type="scientific">Tectimicrobiota bacterium</name>
    <dbReference type="NCBI Taxonomy" id="2528274"/>
    <lineage>
        <taxon>Bacteria</taxon>
        <taxon>Pseudomonadati</taxon>
        <taxon>Nitrospinota/Tectimicrobiota group</taxon>
        <taxon>Candidatus Tectimicrobiota</taxon>
    </lineage>
</organism>
<name>A0A932CMA2_UNCTE</name>
<dbReference type="PANTHER" id="PTHR35901:SF1">
    <property type="entry name" value="EXONUCLEASE VAPC9"/>
    <property type="match status" value="1"/>
</dbReference>
<comment type="caution">
    <text evidence="3">The sequence shown here is derived from an EMBL/GenBank/DDBJ whole genome shotgun (WGS) entry which is preliminary data.</text>
</comment>
<dbReference type="SUPFAM" id="SSF88723">
    <property type="entry name" value="PIN domain-like"/>
    <property type="match status" value="1"/>
</dbReference>
<dbReference type="Pfam" id="PF01850">
    <property type="entry name" value="PIN"/>
    <property type="match status" value="1"/>
</dbReference>
<dbReference type="EMBL" id="JACPRF010000116">
    <property type="protein sequence ID" value="MBI2875975.1"/>
    <property type="molecule type" value="Genomic_DNA"/>
</dbReference>
<dbReference type="InterPro" id="IPR029060">
    <property type="entry name" value="PIN-like_dom_sf"/>
</dbReference>
<dbReference type="InterPro" id="IPR044153">
    <property type="entry name" value="PIN_Pae0151-like"/>
</dbReference>
<proteinExistence type="predicted"/>
<accession>A0A932CMA2</accession>
<sequence>MDASLALKLVLPEDDSDYTEALWASWVAQEITVVAPYLLAYEVSSVIRNKVYRGKITVEDGDMAFAKVHAQGIVLLHPKELVSVAWDLAKRFNRPAAYDSHYLALAQLLDCALWTADKRLYNTVCDALPWVHCLNKP</sequence>
<dbReference type="Gene3D" id="3.40.50.1010">
    <property type="entry name" value="5'-nuclease"/>
    <property type="match status" value="1"/>
</dbReference>
<evidence type="ECO:0000256" key="1">
    <source>
        <dbReference type="ARBA" id="ARBA00022842"/>
    </source>
</evidence>
<reference evidence="3" key="1">
    <citation type="submission" date="2020-07" db="EMBL/GenBank/DDBJ databases">
        <title>Huge and variable diversity of episymbiotic CPR bacteria and DPANN archaea in groundwater ecosystems.</title>
        <authorList>
            <person name="He C.Y."/>
            <person name="Keren R."/>
            <person name="Whittaker M."/>
            <person name="Farag I.F."/>
            <person name="Doudna J."/>
            <person name="Cate J.H.D."/>
            <person name="Banfield J.F."/>
        </authorList>
    </citation>
    <scope>NUCLEOTIDE SEQUENCE</scope>
    <source>
        <strain evidence="3">NC_groundwater_672_Ag_B-0.1um_62_36</strain>
    </source>
</reference>
<evidence type="ECO:0000313" key="3">
    <source>
        <dbReference type="EMBL" id="MBI2875975.1"/>
    </source>
</evidence>
<evidence type="ECO:0000259" key="2">
    <source>
        <dbReference type="Pfam" id="PF01850"/>
    </source>
</evidence>